<keyword evidence="2 6" id="KW-0378">Hydrolase</keyword>
<organism evidence="6 7">
    <name type="scientific">Dendrobium catenatum</name>
    <dbReference type="NCBI Taxonomy" id="906689"/>
    <lineage>
        <taxon>Eukaryota</taxon>
        <taxon>Viridiplantae</taxon>
        <taxon>Streptophyta</taxon>
        <taxon>Embryophyta</taxon>
        <taxon>Tracheophyta</taxon>
        <taxon>Spermatophyta</taxon>
        <taxon>Magnoliopsida</taxon>
        <taxon>Liliopsida</taxon>
        <taxon>Asparagales</taxon>
        <taxon>Orchidaceae</taxon>
        <taxon>Epidendroideae</taxon>
        <taxon>Malaxideae</taxon>
        <taxon>Dendrobiinae</taxon>
        <taxon>Dendrobium</taxon>
    </lineage>
</organism>
<dbReference type="GO" id="GO:0005739">
    <property type="term" value="C:mitochondrion"/>
    <property type="evidence" value="ECO:0007669"/>
    <property type="project" value="TreeGrafter"/>
</dbReference>
<dbReference type="PANTHER" id="PTHR12649:SF11">
    <property type="entry name" value="PEPTIDYL-TRNA HYDROLASE 2, MITOCHONDRIAL"/>
    <property type="match status" value="1"/>
</dbReference>
<dbReference type="GO" id="GO:0004045">
    <property type="term" value="F:peptidyl-tRNA hydrolase activity"/>
    <property type="evidence" value="ECO:0007669"/>
    <property type="project" value="UniProtKB-EC"/>
</dbReference>
<dbReference type="Pfam" id="PF01981">
    <property type="entry name" value="PTH2"/>
    <property type="match status" value="1"/>
</dbReference>
<keyword evidence="5" id="KW-0812">Transmembrane</keyword>
<dbReference type="SUPFAM" id="SSF102462">
    <property type="entry name" value="Peptidyl-tRNA hydrolase II"/>
    <property type="match status" value="1"/>
</dbReference>
<sequence length="217" mass="23430">MFSSRRSPTKNPRRAEEPLLAASLRPENYLPGFVIGFLLGLFVDFAGASLRNPKRKSSFAREKLNHASFDDGGNGGGGELKMVLVVRQDLKMGAGKIASQCAHAATGMYAELLQRCRLGLQILSLLMNRLKGTADQYGLPTFIVADAGRTQVQAGSKTVLAIGPLVAIPASVTHCCVVRTADVENRVRRGGEFEIAVPGYALEIDPRGLIPLSFMFR</sequence>
<comment type="similarity">
    <text evidence="3">Belongs to the PTH2 family.</text>
</comment>
<dbReference type="InterPro" id="IPR002833">
    <property type="entry name" value="PTH2"/>
</dbReference>
<keyword evidence="5" id="KW-0472">Membrane</keyword>
<dbReference type="GO" id="GO:0005829">
    <property type="term" value="C:cytosol"/>
    <property type="evidence" value="ECO:0007669"/>
    <property type="project" value="TreeGrafter"/>
</dbReference>
<evidence type="ECO:0000256" key="1">
    <source>
        <dbReference type="ARBA" id="ARBA00013260"/>
    </source>
</evidence>
<evidence type="ECO:0000256" key="5">
    <source>
        <dbReference type="SAM" id="Phobius"/>
    </source>
</evidence>
<dbReference type="EMBL" id="KZ502395">
    <property type="protein sequence ID" value="PKU80008.1"/>
    <property type="molecule type" value="Genomic_DNA"/>
</dbReference>
<evidence type="ECO:0000313" key="6">
    <source>
        <dbReference type="EMBL" id="PKU80008.1"/>
    </source>
</evidence>
<evidence type="ECO:0000256" key="2">
    <source>
        <dbReference type="ARBA" id="ARBA00022801"/>
    </source>
</evidence>
<accession>A0A2I0WWG7</accession>
<protein>
    <recommendedName>
        <fullName evidence="1">peptidyl-tRNA hydrolase</fullName>
        <ecNumber evidence="1">3.1.1.29</ecNumber>
    </recommendedName>
</protein>
<dbReference type="Proteomes" id="UP000233837">
    <property type="component" value="Unassembled WGS sequence"/>
</dbReference>
<dbReference type="STRING" id="906689.A0A2I0WWG7"/>
<evidence type="ECO:0000313" key="7">
    <source>
        <dbReference type="Proteomes" id="UP000233837"/>
    </source>
</evidence>
<dbReference type="AlphaFoldDB" id="A0A2I0WWG7"/>
<keyword evidence="7" id="KW-1185">Reference proteome</keyword>
<name>A0A2I0WWG7_9ASPA</name>
<dbReference type="PANTHER" id="PTHR12649">
    <property type="entry name" value="PEPTIDYL-TRNA HYDROLASE 2"/>
    <property type="match status" value="1"/>
</dbReference>
<feature type="transmembrane region" description="Helical" evidence="5">
    <location>
        <begin position="29"/>
        <end position="50"/>
    </location>
</feature>
<evidence type="ECO:0000256" key="3">
    <source>
        <dbReference type="ARBA" id="ARBA00038050"/>
    </source>
</evidence>
<dbReference type="InterPro" id="IPR023476">
    <property type="entry name" value="Pep_tRNA_hydro_II_dom_sf"/>
</dbReference>
<comment type="catalytic activity">
    <reaction evidence="4">
        <text>an N-acyl-L-alpha-aminoacyl-tRNA + H2O = an N-acyl-L-amino acid + a tRNA + H(+)</text>
        <dbReference type="Rhea" id="RHEA:54448"/>
        <dbReference type="Rhea" id="RHEA-COMP:10123"/>
        <dbReference type="Rhea" id="RHEA-COMP:13883"/>
        <dbReference type="ChEBI" id="CHEBI:15377"/>
        <dbReference type="ChEBI" id="CHEBI:15378"/>
        <dbReference type="ChEBI" id="CHEBI:59874"/>
        <dbReference type="ChEBI" id="CHEBI:78442"/>
        <dbReference type="ChEBI" id="CHEBI:138191"/>
        <dbReference type="EC" id="3.1.1.29"/>
    </reaction>
</comment>
<gene>
    <name evidence="6" type="ORF">MA16_Dca014373</name>
</gene>
<keyword evidence="5" id="KW-1133">Transmembrane helix</keyword>
<reference evidence="6 7" key="2">
    <citation type="journal article" date="2017" name="Nature">
        <title>The Apostasia genome and the evolution of orchids.</title>
        <authorList>
            <person name="Zhang G.Q."/>
            <person name="Liu K.W."/>
            <person name="Li Z."/>
            <person name="Lohaus R."/>
            <person name="Hsiao Y.Y."/>
            <person name="Niu S.C."/>
            <person name="Wang J.Y."/>
            <person name="Lin Y.C."/>
            <person name="Xu Q."/>
            <person name="Chen L.J."/>
            <person name="Yoshida K."/>
            <person name="Fujiwara S."/>
            <person name="Wang Z.W."/>
            <person name="Zhang Y.Q."/>
            <person name="Mitsuda N."/>
            <person name="Wang M."/>
            <person name="Liu G.H."/>
            <person name="Pecoraro L."/>
            <person name="Huang H.X."/>
            <person name="Xiao X.J."/>
            <person name="Lin M."/>
            <person name="Wu X.Y."/>
            <person name="Wu W.L."/>
            <person name="Chen Y.Y."/>
            <person name="Chang S.B."/>
            <person name="Sakamoto S."/>
            <person name="Ohme-Takagi M."/>
            <person name="Yagi M."/>
            <person name="Zeng S.J."/>
            <person name="Shen C.Y."/>
            <person name="Yeh C.M."/>
            <person name="Luo Y.B."/>
            <person name="Tsai W.C."/>
            <person name="Van de Peer Y."/>
            <person name="Liu Z.J."/>
        </authorList>
    </citation>
    <scope>NUCLEOTIDE SEQUENCE [LARGE SCALE GENOMIC DNA]</scope>
    <source>
        <tissue evidence="6">The whole plant</tissue>
    </source>
</reference>
<evidence type="ECO:0000256" key="4">
    <source>
        <dbReference type="ARBA" id="ARBA00048707"/>
    </source>
</evidence>
<reference evidence="6 7" key="1">
    <citation type="journal article" date="2016" name="Sci. Rep.">
        <title>The Dendrobium catenatum Lindl. genome sequence provides insights into polysaccharide synthase, floral development and adaptive evolution.</title>
        <authorList>
            <person name="Zhang G.Q."/>
            <person name="Xu Q."/>
            <person name="Bian C."/>
            <person name="Tsai W.C."/>
            <person name="Yeh C.M."/>
            <person name="Liu K.W."/>
            <person name="Yoshida K."/>
            <person name="Zhang L.S."/>
            <person name="Chang S.B."/>
            <person name="Chen F."/>
            <person name="Shi Y."/>
            <person name="Su Y.Y."/>
            <person name="Zhang Y.Q."/>
            <person name="Chen L.J."/>
            <person name="Yin Y."/>
            <person name="Lin M."/>
            <person name="Huang H."/>
            <person name="Deng H."/>
            <person name="Wang Z.W."/>
            <person name="Zhu S.L."/>
            <person name="Zhao X."/>
            <person name="Deng C."/>
            <person name="Niu S.C."/>
            <person name="Huang J."/>
            <person name="Wang M."/>
            <person name="Liu G.H."/>
            <person name="Yang H.J."/>
            <person name="Xiao X.J."/>
            <person name="Hsiao Y.Y."/>
            <person name="Wu W.L."/>
            <person name="Chen Y.Y."/>
            <person name="Mitsuda N."/>
            <person name="Ohme-Takagi M."/>
            <person name="Luo Y.B."/>
            <person name="Van de Peer Y."/>
            <person name="Liu Z.J."/>
        </authorList>
    </citation>
    <scope>NUCLEOTIDE SEQUENCE [LARGE SCALE GENOMIC DNA]</scope>
    <source>
        <tissue evidence="6">The whole plant</tissue>
    </source>
</reference>
<dbReference type="EC" id="3.1.1.29" evidence="1"/>
<proteinExistence type="inferred from homology"/>
<dbReference type="Gene3D" id="3.40.1490.10">
    <property type="entry name" value="Bit1"/>
    <property type="match status" value="2"/>
</dbReference>